<dbReference type="Proteomes" id="UP001501442">
    <property type="component" value="Unassembled WGS sequence"/>
</dbReference>
<proteinExistence type="predicted"/>
<reference evidence="2" key="1">
    <citation type="journal article" date="2019" name="Int. J. Syst. Evol. Microbiol.">
        <title>The Global Catalogue of Microorganisms (GCM) 10K type strain sequencing project: providing services to taxonomists for standard genome sequencing and annotation.</title>
        <authorList>
            <consortium name="The Broad Institute Genomics Platform"/>
            <consortium name="The Broad Institute Genome Sequencing Center for Infectious Disease"/>
            <person name="Wu L."/>
            <person name="Ma J."/>
        </authorList>
    </citation>
    <scope>NUCLEOTIDE SEQUENCE [LARGE SCALE GENOMIC DNA]</scope>
    <source>
        <strain evidence="2">JCM 17939</strain>
    </source>
</reference>
<evidence type="ECO:0008006" key="3">
    <source>
        <dbReference type="Google" id="ProtNLM"/>
    </source>
</evidence>
<name>A0ABP8ULL3_9ACTN</name>
<evidence type="ECO:0000313" key="1">
    <source>
        <dbReference type="EMBL" id="GAA4632926.1"/>
    </source>
</evidence>
<accession>A0ABP8ULL3</accession>
<protein>
    <recommendedName>
        <fullName evidence="3">Calcineurin-like phosphoesterase domain-containing protein</fullName>
    </recommendedName>
</protein>
<organism evidence="1 2">
    <name type="scientific">Actinoallomurus vinaceus</name>
    <dbReference type="NCBI Taxonomy" id="1080074"/>
    <lineage>
        <taxon>Bacteria</taxon>
        <taxon>Bacillati</taxon>
        <taxon>Actinomycetota</taxon>
        <taxon>Actinomycetes</taxon>
        <taxon>Streptosporangiales</taxon>
        <taxon>Thermomonosporaceae</taxon>
        <taxon>Actinoallomurus</taxon>
    </lineage>
</organism>
<comment type="caution">
    <text evidence="1">The sequence shown here is derived from an EMBL/GenBank/DDBJ whole genome shotgun (WGS) entry which is preliminary data.</text>
</comment>
<dbReference type="EMBL" id="BAABHK010000011">
    <property type="protein sequence ID" value="GAA4632926.1"/>
    <property type="molecule type" value="Genomic_DNA"/>
</dbReference>
<sequence>MQKSNAQPLFITMHDAHPSNKDYQHSFVLYHQVSLKNWIVHVVGHVHVKEETNGYYQFAGNTFIPGYANWQYNTPQFIVDQAPQFDPNVHKYDRTVPNTVWASNAAASNDFYAGANRYPRSA</sequence>
<evidence type="ECO:0000313" key="2">
    <source>
        <dbReference type="Proteomes" id="UP001501442"/>
    </source>
</evidence>
<keyword evidence="2" id="KW-1185">Reference proteome</keyword>
<gene>
    <name evidence="1" type="ORF">GCM10023196_068420</name>
</gene>